<gene>
    <name evidence="2" type="ORF">I553_5457</name>
</gene>
<reference evidence="2" key="1">
    <citation type="submission" date="2014-01" db="EMBL/GenBank/DDBJ databases">
        <authorList>
            <person name="Brown-Elliot B."/>
            <person name="Wallace R."/>
            <person name="Lenaerts A."/>
            <person name="Ordway D."/>
            <person name="DeGroote M.A."/>
            <person name="Parker T."/>
            <person name="Sizemore C."/>
            <person name="Tallon L.J."/>
            <person name="Sadzewicz L.K."/>
            <person name="Sengamalay N."/>
            <person name="Fraser C.M."/>
            <person name="Hine E."/>
            <person name="Shefchek K.A."/>
            <person name="Das S.P."/>
            <person name="Tettelin H."/>
        </authorList>
    </citation>
    <scope>NUCLEOTIDE SEQUENCE [LARGE SCALE GENOMIC DNA]</scope>
    <source>
        <strain evidence="2">4042</strain>
    </source>
</reference>
<protein>
    <submittedName>
        <fullName evidence="2">Uncharacterized protein</fullName>
    </submittedName>
</protein>
<comment type="caution">
    <text evidence="2">The sequence shown here is derived from an EMBL/GenBank/DDBJ whole genome shotgun (WGS) entry which is preliminary data.</text>
</comment>
<name>X7ZX11_MYCXE</name>
<proteinExistence type="predicted"/>
<feature type="region of interest" description="Disordered" evidence="1">
    <location>
        <begin position="25"/>
        <end position="54"/>
    </location>
</feature>
<dbReference type="AlphaFoldDB" id="X7ZX11"/>
<dbReference type="PATRIC" id="fig|1299334.3.peg.7408"/>
<sequence>MASLYQRIGGYDVIAAIIEDLFNSLRTDPPSPDSPPAAASIRRRGSPAVNRADV</sequence>
<evidence type="ECO:0000256" key="1">
    <source>
        <dbReference type="SAM" id="MobiDB-lite"/>
    </source>
</evidence>
<accession>X7ZX11</accession>
<organism evidence="2">
    <name type="scientific">Mycobacterium xenopi 4042</name>
    <dbReference type="NCBI Taxonomy" id="1299334"/>
    <lineage>
        <taxon>Bacteria</taxon>
        <taxon>Bacillati</taxon>
        <taxon>Actinomycetota</taxon>
        <taxon>Actinomycetes</taxon>
        <taxon>Mycobacteriales</taxon>
        <taxon>Mycobacteriaceae</taxon>
        <taxon>Mycobacterium</taxon>
    </lineage>
</organism>
<evidence type="ECO:0000313" key="2">
    <source>
        <dbReference type="EMBL" id="EUA23586.1"/>
    </source>
</evidence>
<dbReference type="EMBL" id="JAOB01000069">
    <property type="protein sequence ID" value="EUA23586.1"/>
    <property type="molecule type" value="Genomic_DNA"/>
</dbReference>